<dbReference type="Proteomes" id="UP001597188">
    <property type="component" value="Unassembled WGS sequence"/>
</dbReference>
<sequence length="430" mass="48824">MHVIINLAITISSLFYLYFLFNIMLVNHYREPTTTPKKGKQPMRLYLIIPVLNEAAIIRKTITQLSAQLDQLPKTIQAQIIAVDDNSADRSLSELAQTDSPYLQVLHRAGNEKQGKGAVLNTAIQYLQHTLAKDADPEQTVVGVLDADAFMTSQDLTAVVANFEQQPKMAMLQTGVSIYNQPNWLSRMQNFEFMCVNSATQQLRNRLGQGIASGNGQFVRLSLALVNPWGDRLLEDLEFTLRTWLLGRQVRFTHTIVVQQEGVEKLRPFFKQRVRWCQGAVQCMHYLPALWRSKNLNWFQRIDTTFWILMPLTGCIVPVTSLVTLVILIMRSLQDWVTGWHHVALMTVILIALFACLVLAILFQRNSADAKQSAKFWPALWDSISFQGYLLIIGLTPYAAIIRQLGGQTNWTKTRHGTGHAYTRLKRQGA</sequence>
<dbReference type="PANTHER" id="PTHR43630">
    <property type="entry name" value="POLY-BETA-1,6-N-ACETYL-D-GLUCOSAMINE SYNTHASE"/>
    <property type="match status" value="1"/>
</dbReference>
<dbReference type="Pfam" id="PF13632">
    <property type="entry name" value="Glyco_trans_2_3"/>
    <property type="match status" value="1"/>
</dbReference>
<feature type="transmembrane region" description="Helical" evidence="4">
    <location>
        <begin position="342"/>
        <end position="364"/>
    </location>
</feature>
<organism evidence="6 7">
    <name type="scientific">Lactiplantibacillus songbeiensis</name>
    <dbReference type="NCBI Taxonomy" id="2559920"/>
    <lineage>
        <taxon>Bacteria</taxon>
        <taxon>Bacillati</taxon>
        <taxon>Bacillota</taxon>
        <taxon>Bacilli</taxon>
        <taxon>Lactobacillales</taxon>
        <taxon>Lactobacillaceae</taxon>
        <taxon>Lactiplantibacillus</taxon>
    </lineage>
</organism>
<protein>
    <submittedName>
        <fullName evidence="6">Glycosyltransferase family 2 protein</fullName>
        <ecNumber evidence="6">2.4.-.-</ecNumber>
    </submittedName>
</protein>
<keyword evidence="4" id="KW-0812">Transmembrane</keyword>
<keyword evidence="7" id="KW-1185">Reference proteome</keyword>
<dbReference type="Gene3D" id="3.90.550.10">
    <property type="entry name" value="Spore Coat Polysaccharide Biosynthesis Protein SpsA, Chain A"/>
    <property type="match status" value="1"/>
</dbReference>
<keyword evidence="4" id="KW-0472">Membrane</keyword>
<feature type="transmembrane region" description="Helical" evidence="4">
    <location>
        <begin position="7"/>
        <end position="26"/>
    </location>
</feature>
<dbReference type="EMBL" id="JBHTOJ010000017">
    <property type="protein sequence ID" value="MFD1420803.1"/>
    <property type="molecule type" value="Genomic_DNA"/>
</dbReference>
<dbReference type="PANTHER" id="PTHR43630:SF1">
    <property type="entry name" value="POLY-BETA-1,6-N-ACETYL-D-GLUCOSAMINE SYNTHASE"/>
    <property type="match status" value="1"/>
</dbReference>
<keyword evidence="2 6" id="KW-0328">Glycosyltransferase</keyword>
<evidence type="ECO:0000256" key="3">
    <source>
        <dbReference type="ARBA" id="ARBA00022679"/>
    </source>
</evidence>
<evidence type="ECO:0000313" key="7">
    <source>
        <dbReference type="Proteomes" id="UP001597188"/>
    </source>
</evidence>
<dbReference type="EC" id="2.4.-.-" evidence="6"/>
<evidence type="ECO:0000256" key="4">
    <source>
        <dbReference type="SAM" id="Phobius"/>
    </source>
</evidence>
<feature type="transmembrane region" description="Helical" evidence="4">
    <location>
        <begin position="384"/>
        <end position="405"/>
    </location>
</feature>
<feature type="domain" description="Glycosyltransferase 2-like" evidence="5">
    <location>
        <begin position="142"/>
        <end position="353"/>
    </location>
</feature>
<evidence type="ECO:0000256" key="1">
    <source>
        <dbReference type="ARBA" id="ARBA00006739"/>
    </source>
</evidence>
<dbReference type="SUPFAM" id="SSF53448">
    <property type="entry name" value="Nucleotide-diphospho-sugar transferases"/>
    <property type="match status" value="1"/>
</dbReference>
<evidence type="ECO:0000313" key="6">
    <source>
        <dbReference type="EMBL" id="MFD1420803.1"/>
    </source>
</evidence>
<evidence type="ECO:0000259" key="5">
    <source>
        <dbReference type="Pfam" id="PF13632"/>
    </source>
</evidence>
<feature type="transmembrane region" description="Helical" evidence="4">
    <location>
        <begin position="306"/>
        <end position="330"/>
    </location>
</feature>
<comment type="caution">
    <text evidence="6">The sequence shown here is derived from an EMBL/GenBank/DDBJ whole genome shotgun (WGS) entry which is preliminary data.</text>
</comment>
<reference evidence="7" key="1">
    <citation type="journal article" date="2019" name="Int. J. Syst. Evol. Microbiol.">
        <title>The Global Catalogue of Microorganisms (GCM) 10K type strain sequencing project: providing services to taxonomists for standard genome sequencing and annotation.</title>
        <authorList>
            <consortium name="The Broad Institute Genomics Platform"/>
            <consortium name="The Broad Institute Genome Sequencing Center for Infectious Disease"/>
            <person name="Wu L."/>
            <person name="Ma J."/>
        </authorList>
    </citation>
    <scope>NUCLEOTIDE SEQUENCE [LARGE SCALE GENOMIC DNA]</scope>
    <source>
        <strain evidence="7">CCM 8931</strain>
    </source>
</reference>
<accession>A0ABW4C1F8</accession>
<name>A0ABW4C1F8_9LACO</name>
<keyword evidence="3 6" id="KW-0808">Transferase</keyword>
<dbReference type="InterPro" id="IPR001173">
    <property type="entry name" value="Glyco_trans_2-like"/>
</dbReference>
<dbReference type="RefSeq" id="WP_137634439.1">
    <property type="nucleotide sequence ID" value="NZ_BJDL01000009.1"/>
</dbReference>
<comment type="similarity">
    <text evidence="1">Belongs to the glycosyltransferase 2 family.</text>
</comment>
<dbReference type="GO" id="GO:0016757">
    <property type="term" value="F:glycosyltransferase activity"/>
    <property type="evidence" value="ECO:0007669"/>
    <property type="project" value="UniProtKB-KW"/>
</dbReference>
<keyword evidence="4" id="KW-1133">Transmembrane helix</keyword>
<dbReference type="InterPro" id="IPR029044">
    <property type="entry name" value="Nucleotide-diphossugar_trans"/>
</dbReference>
<proteinExistence type="inferred from homology"/>
<evidence type="ECO:0000256" key="2">
    <source>
        <dbReference type="ARBA" id="ARBA00022676"/>
    </source>
</evidence>
<gene>
    <name evidence="6" type="ORF">ACFQ5L_07530</name>
</gene>